<sequence>MKGFCTIGRIAAVLAMAASLAACVSPPSSYIVLLPNPDGTVGSVIVRSQRGEQVVSQADQGVLLDGSKAAFDVPQAQIARDFGAAVAARPLLPEHYMLFFDLGTSNLTAESKKELPRILDRARARKTADISVIGHTDTLESASFNYLLGLKRAKAIAEQLRHLGLENMELSVESQGLRNLLVPTPMGVAEPRNRRVEITIR</sequence>
<name>A0A515DAE9_9BURK</name>
<evidence type="ECO:0000256" key="2">
    <source>
        <dbReference type="ARBA" id="ARBA00023136"/>
    </source>
</evidence>
<accession>A0A515DAE9</accession>
<dbReference type="InterPro" id="IPR006665">
    <property type="entry name" value="OmpA-like"/>
</dbReference>
<gene>
    <name evidence="7" type="ORF">EUB48_08930</name>
</gene>
<dbReference type="KEGG" id="rhf:EUB48_08930"/>
<dbReference type="PANTHER" id="PTHR30329:SF21">
    <property type="entry name" value="LIPOPROTEIN YIAD-RELATED"/>
    <property type="match status" value="1"/>
</dbReference>
<evidence type="ECO:0000256" key="3">
    <source>
        <dbReference type="ARBA" id="ARBA00023237"/>
    </source>
</evidence>
<protein>
    <submittedName>
        <fullName evidence="7">OmpA family protein</fullName>
    </submittedName>
</protein>
<dbReference type="PROSITE" id="PS51123">
    <property type="entry name" value="OMPA_2"/>
    <property type="match status" value="1"/>
</dbReference>
<evidence type="ECO:0000256" key="5">
    <source>
        <dbReference type="SAM" id="SignalP"/>
    </source>
</evidence>
<feature type="chain" id="PRO_5021905592" evidence="5">
    <location>
        <begin position="22"/>
        <end position="201"/>
    </location>
</feature>
<dbReference type="InterPro" id="IPR036737">
    <property type="entry name" value="OmpA-like_sf"/>
</dbReference>
<dbReference type="EMBL" id="CP035503">
    <property type="protein sequence ID" value="QDL37382.1"/>
    <property type="molecule type" value="Genomic_DNA"/>
</dbReference>
<dbReference type="AlphaFoldDB" id="A0A515DAE9"/>
<dbReference type="CDD" id="cd07185">
    <property type="entry name" value="OmpA_C-like"/>
    <property type="match status" value="1"/>
</dbReference>
<evidence type="ECO:0000313" key="7">
    <source>
        <dbReference type="EMBL" id="QDL37382.1"/>
    </source>
</evidence>
<dbReference type="PANTHER" id="PTHR30329">
    <property type="entry name" value="STATOR ELEMENT OF FLAGELLAR MOTOR COMPLEX"/>
    <property type="match status" value="1"/>
</dbReference>
<dbReference type="Gene3D" id="3.30.1330.60">
    <property type="entry name" value="OmpA-like domain"/>
    <property type="match status" value="1"/>
</dbReference>
<dbReference type="Pfam" id="PF00691">
    <property type="entry name" value="OmpA"/>
    <property type="match status" value="1"/>
</dbReference>
<organism evidence="7 8">
    <name type="scientific">Rhodoferax sediminis</name>
    <dbReference type="NCBI Taxonomy" id="2509614"/>
    <lineage>
        <taxon>Bacteria</taxon>
        <taxon>Pseudomonadati</taxon>
        <taxon>Pseudomonadota</taxon>
        <taxon>Betaproteobacteria</taxon>
        <taxon>Burkholderiales</taxon>
        <taxon>Comamonadaceae</taxon>
        <taxon>Rhodoferax</taxon>
    </lineage>
</organism>
<feature type="domain" description="OmpA-like" evidence="6">
    <location>
        <begin position="87"/>
        <end position="201"/>
    </location>
</feature>
<dbReference type="PROSITE" id="PS51257">
    <property type="entry name" value="PROKAR_LIPOPROTEIN"/>
    <property type="match status" value="1"/>
</dbReference>
<evidence type="ECO:0000256" key="4">
    <source>
        <dbReference type="PROSITE-ProRule" id="PRU00473"/>
    </source>
</evidence>
<dbReference type="InterPro" id="IPR050330">
    <property type="entry name" value="Bact_OuterMem_StrucFunc"/>
</dbReference>
<dbReference type="OrthoDB" id="8586796at2"/>
<evidence type="ECO:0000256" key="1">
    <source>
        <dbReference type="ARBA" id="ARBA00004442"/>
    </source>
</evidence>
<keyword evidence="5" id="KW-0732">Signal</keyword>
<keyword evidence="2 4" id="KW-0472">Membrane</keyword>
<keyword evidence="3" id="KW-0998">Cell outer membrane</keyword>
<dbReference type="InterPro" id="IPR006664">
    <property type="entry name" value="OMP_bac"/>
</dbReference>
<feature type="signal peptide" evidence="5">
    <location>
        <begin position="1"/>
        <end position="21"/>
    </location>
</feature>
<dbReference type="GO" id="GO:0009279">
    <property type="term" value="C:cell outer membrane"/>
    <property type="evidence" value="ECO:0007669"/>
    <property type="project" value="UniProtKB-SubCell"/>
</dbReference>
<dbReference type="RefSeq" id="WP_142818552.1">
    <property type="nucleotide sequence ID" value="NZ_CP035503.1"/>
</dbReference>
<evidence type="ECO:0000313" key="8">
    <source>
        <dbReference type="Proteomes" id="UP000316798"/>
    </source>
</evidence>
<dbReference type="SUPFAM" id="SSF103088">
    <property type="entry name" value="OmpA-like"/>
    <property type="match status" value="1"/>
</dbReference>
<evidence type="ECO:0000259" key="6">
    <source>
        <dbReference type="PROSITE" id="PS51123"/>
    </source>
</evidence>
<reference evidence="7 8" key="1">
    <citation type="submission" date="2019-01" db="EMBL/GenBank/DDBJ databases">
        <title>Genomic insights into a novel species Rhodoferax sp.</title>
        <authorList>
            <person name="Jin L."/>
        </authorList>
    </citation>
    <scope>NUCLEOTIDE SEQUENCE [LARGE SCALE GENOMIC DNA]</scope>
    <source>
        <strain evidence="7 8">CHu59-6-5</strain>
    </source>
</reference>
<keyword evidence="8" id="KW-1185">Reference proteome</keyword>
<comment type="subcellular location">
    <subcellularLocation>
        <location evidence="1">Cell outer membrane</location>
    </subcellularLocation>
</comment>
<dbReference type="Proteomes" id="UP000316798">
    <property type="component" value="Chromosome"/>
</dbReference>
<dbReference type="PRINTS" id="PR01021">
    <property type="entry name" value="OMPADOMAIN"/>
</dbReference>
<proteinExistence type="predicted"/>